<dbReference type="AlphaFoldDB" id="A0A1I6YHR0"/>
<reference evidence="1 2" key="1">
    <citation type="submission" date="2016-10" db="EMBL/GenBank/DDBJ databases">
        <authorList>
            <person name="de Groot N.N."/>
        </authorList>
    </citation>
    <scope>NUCLEOTIDE SEQUENCE [LARGE SCALE GENOMIC DNA]</scope>
    <source>
        <strain evidence="1 2">CGMCC 1.7005</strain>
    </source>
</reference>
<dbReference type="STRING" id="477690.SAMN05216474_0901"/>
<dbReference type="PROSITE" id="PS51257">
    <property type="entry name" value="PROKAR_LIPOPROTEIN"/>
    <property type="match status" value="1"/>
</dbReference>
<protein>
    <recommendedName>
        <fullName evidence="3">TolB-like 6-blade propeller-like</fullName>
    </recommendedName>
</protein>
<name>A0A1I6YHR0_9FLAO</name>
<proteinExistence type="predicted"/>
<gene>
    <name evidence="1" type="ORF">SAMN05216474_0901</name>
</gene>
<organism evidence="1 2">
    <name type="scientific">Lishizhenia tianjinensis</name>
    <dbReference type="NCBI Taxonomy" id="477690"/>
    <lineage>
        <taxon>Bacteria</taxon>
        <taxon>Pseudomonadati</taxon>
        <taxon>Bacteroidota</taxon>
        <taxon>Flavobacteriia</taxon>
        <taxon>Flavobacteriales</taxon>
        <taxon>Crocinitomicaceae</taxon>
        <taxon>Lishizhenia</taxon>
    </lineage>
</organism>
<evidence type="ECO:0000313" key="2">
    <source>
        <dbReference type="Proteomes" id="UP000236454"/>
    </source>
</evidence>
<evidence type="ECO:0008006" key="3">
    <source>
        <dbReference type="Google" id="ProtNLM"/>
    </source>
</evidence>
<sequence>MKKLGLLIVLATITVFQSCTSNKIENFSEESKFKLVDSICIDPNFGVSSVSAFELDGQEYFSVANFKTQKEIRIFHQDSLVRTISLNGFSIFKETPLAYEVLNLDTILIILNQDPRIFYVDAKGVIFKAISFEDEYNELGGMRVRRDISPAFLNRKEDYAALNFLTAPDFTGFTLDSLQKFEEENRNNLRKQKKIVVKGLSDDTSVIETNLSNAFEGMLSDNQVLNSAWYFTLTNDKYCATLESSNKINVFNSDFELEKQLEVKSDFVDIGYKLPEVKDLENYMDIFKSNVTGKRMISYVLIDEETGDYIVFLNNIYEKEEGTSETPDLIVYSKDWVKLGEYKKGDHSFGGGVYYAKNKYYIKRLHSNCYDVFEYN</sequence>
<dbReference type="Proteomes" id="UP000236454">
    <property type="component" value="Unassembled WGS sequence"/>
</dbReference>
<accession>A0A1I6YHR0</accession>
<evidence type="ECO:0000313" key="1">
    <source>
        <dbReference type="EMBL" id="SFT49871.1"/>
    </source>
</evidence>
<dbReference type="EMBL" id="FPAS01000001">
    <property type="protein sequence ID" value="SFT49871.1"/>
    <property type="molecule type" value="Genomic_DNA"/>
</dbReference>
<dbReference type="RefSeq" id="WP_090246810.1">
    <property type="nucleotide sequence ID" value="NZ_FPAS01000001.1"/>
</dbReference>
<keyword evidence="2" id="KW-1185">Reference proteome</keyword>